<dbReference type="Proteomes" id="UP001138500">
    <property type="component" value="Unassembled WGS sequence"/>
</dbReference>
<reference evidence="2 3" key="1">
    <citation type="journal article" date="2018" name="IMA Fungus">
        <title>IMA Genome-F 10: Nine draft genome sequences of Claviceps purpurea s.lat., including C. arundinis, C. humidiphila, and C. cf. spartinae, pseudomolecules for the pitch canker pathogen Fusarium circinatum, draft genome of Davidsoniella eucalypti, Grosmannia galeiformis, Quambalaria eucalypti, and Teratosphaeria destructans.</title>
        <authorList>
            <person name="Wingfield B.D."/>
            <person name="Liu M."/>
            <person name="Nguyen H.D."/>
            <person name="Lane F.A."/>
            <person name="Morgan S.W."/>
            <person name="De Vos L."/>
            <person name="Wilken P.M."/>
            <person name="Duong T.A."/>
            <person name="Aylward J."/>
            <person name="Coetzee M.P."/>
            <person name="Dadej K."/>
            <person name="De Beer Z.W."/>
            <person name="Findlay W."/>
            <person name="Havenga M."/>
            <person name="Kolarik M."/>
            <person name="Menzies J.G."/>
            <person name="Naidoo K."/>
            <person name="Pochopski O."/>
            <person name="Shoukouhi P."/>
            <person name="Santana Q.C."/>
            <person name="Seifert K.A."/>
            <person name="Soal N."/>
            <person name="Steenkamp E.T."/>
            <person name="Tatham C.T."/>
            <person name="van der Nest M.A."/>
            <person name="Wingfield M.J."/>
        </authorList>
    </citation>
    <scope>NUCLEOTIDE SEQUENCE [LARGE SCALE GENOMIC DNA]</scope>
    <source>
        <strain evidence="2">CMW44962</strain>
    </source>
</reference>
<feature type="region of interest" description="Disordered" evidence="1">
    <location>
        <begin position="32"/>
        <end position="59"/>
    </location>
</feature>
<dbReference type="EMBL" id="RIBY02001434">
    <property type="protein sequence ID" value="KAH9829004.1"/>
    <property type="molecule type" value="Genomic_DNA"/>
</dbReference>
<evidence type="ECO:0000313" key="3">
    <source>
        <dbReference type="Proteomes" id="UP001138500"/>
    </source>
</evidence>
<name>A0A9W7SU38_9PEZI</name>
<evidence type="ECO:0000313" key="2">
    <source>
        <dbReference type="EMBL" id="KAH9829004.1"/>
    </source>
</evidence>
<reference evidence="2 3" key="2">
    <citation type="journal article" date="2021" name="Curr. Genet.">
        <title>Genetic response to nitrogen starvation in the aggressive Eucalyptus foliar pathogen Teratosphaeria destructans.</title>
        <authorList>
            <person name="Havenga M."/>
            <person name="Wingfield B.D."/>
            <person name="Wingfield M.J."/>
            <person name="Dreyer L.L."/>
            <person name="Roets F."/>
            <person name="Aylward J."/>
        </authorList>
    </citation>
    <scope>NUCLEOTIDE SEQUENCE [LARGE SCALE GENOMIC DNA]</scope>
    <source>
        <strain evidence="2">CMW44962</strain>
    </source>
</reference>
<organism evidence="2 3">
    <name type="scientific">Teratosphaeria destructans</name>
    <dbReference type="NCBI Taxonomy" id="418781"/>
    <lineage>
        <taxon>Eukaryota</taxon>
        <taxon>Fungi</taxon>
        <taxon>Dikarya</taxon>
        <taxon>Ascomycota</taxon>
        <taxon>Pezizomycotina</taxon>
        <taxon>Dothideomycetes</taxon>
        <taxon>Dothideomycetidae</taxon>
        <taxon>Mycosphaerellales</taxon>
        <taxon>Teratosphaeriaceae</taxon>
        <taxon>Teratosphaeria</taxon>
    </lineage>
</organism>
<gene>
    <name evidence="2" type="ORF">Tdes44962_MAKER09208</name>
</gene>
<evidence type="ECO:0000256" key="1">
    <source>
        <dbReference type="SAM" id="MobiDB-lite"/>
    </source>
</evidence>
<protein>
    <submittedName>
        <fullName evidence="2">LysM peptidoglycan-binding domain-containing protein</fullName>
    </submittedName>
</protein>
<dbReference type="AlphaFoldDB" id="A0A9W7SU38"/>
<keyword evidence="3" id="KW-1185">Reference proteome</keyword>
<accession>A0A9W7SU38</accession>
<proteinExistence type="predicted"/>
<comment type="caution">
    <text evidence="2">The sequence shown here is derived from an EMBL/GenBank/DDBJ whole genome shotgun (WGS) entry which is preliminary data.</text>
</comment>
<sequence>MQDDPDTSIIEEPIRTTPAIKEPIRTTPAIKDPLRTTPAIKDPLRTTPAIKDPLSGSQTHRAVRVANHGTIWFLMNDRTRSARRRRRDEAKCSPCRPR</sequence>